<dbReference type="PROSITE" id="PS50082">
    <property type="entry name" value="WD_REPEATS_2"/>
    <property type="match status" value="1"/>
</dbReference>
<dbReference type="Proteomes" id="UP001497444">
    <property type="component" value="Chromosome 5"/>
</dbReference>
<dbReference type="Gene3D" id="2.130.10.10">
    <property type="entry name" value="YVTN repeat-like/Quinoprotein amine dehydrogenase"/>
    <property type="match status" value="3"/>
</dbReference>
<name>A0ABP0X2M8_9BRYO</name>
<dbReference type="InterPro" id="IPR015943">
    <property type="entry name" value="WD40/YVTN_repeat-like_dom_sf"/>
</dbReference>
<protein>
    <recommendedName>
        <fullName evidence="5">U3 small nucleolar RNA-associated protein 4</fullName>
    </recommendedName>
</protein>
<keyword evidence="4" id="KW-1185">Reference proteome</keyword>
<dbReference type="EMBL" id="OZ020100">
    <property type="protein sequence ID" value="CAK9272927.1"/>
    <property type="molecule type" value="Genomic_DNA"/>
</dbReference>
<evidence type="ECO:0000256" key="1">
    <source>
        <dbReference type="PROSITE-ProRule" id="PRU00221"/>
    </source>
</evidence>
<feature type="region of interest" description="Disordered" evidence="2">
    <location>
        <begin position="126"/>
        <end position="166"/>
    </location>
</feature>
<evidence type="ECO:0008006" key="5">
    <source>
        <dbReference type="Google" id="ProtNLM"/>
    </source>
</evidence>
<reference evidence="3" key="1">
    <citation type="submission" date="2024-02" db="EMBL/GenBank/DDBJ databases">
        <authorList>
            <consortium name="ELIXIR-Norway"/>
            <consortium name="Elixir Norway"/>
        </authorList>
    </citation>
    <scope>NUCLEOTIDE SEQUENCE</scope>
</reference>
<evidence type="ECO:0000256" key="2">
    <source>
        <dbReference type="SAM" id="MobiDB-lite"/>
    </source>
</evidence>
<feature type="repeat" description="WD" evidence="1">
    <location>
        <begin position="196"/>
        <end position="237"/>
    </location>
</feature>
<dbReference type="PANTHER" id="PTHR45086:SF1">
    <property type="entry name" value="WD REPEAT-CONTAINING PROTEIN PCN"/>
    <property type="match status" value="1"/>
</dbReference>
<dbReference type="SMART" id="SM00320">
    <property type="entry name" value="WD40"/>
    <property type="match status" value="8"/>
</dbReference>
<dbReference type="InterPro" id="IPR011047">
    <property type="entry name" value="Quinoprotein_ADH-like_sf"/>
</dbReference>
<evidence type="ECO:0000313" key="4">
    <source>
        <dbReference type="Proteomes" id="UP001497444"/>
    </source>
</evidence>
<gene>
    <name evidence="3" type="ORF">CSSPJE1EN1_LOCUS18405</name>
</gene>
<dbReference type="Pfam" id="PF00400">
    <property type="entry name" value="WD40"/>
    <property type="match status" value="2"/>
</dbReference>
<feature type="compositionally biased region" description="Acidic residues" evidence="2">
    <location>
        <begin position="144"/>
        <end position="161"/>
    </location>
</feature>
<dbReference type="PANTHER" id="PTHR45086">
    <property type="entry name" value="WD REPEAT-CONTAINING PROTEIN PCN"/>
    <property type="match status" value="1"/>
</dbReference>
<keyword evidence="1" id="KW-0853">WD repeat</keyword>
<organism evidence="3 4">
    <name type="scientific">Sphagnum jensenii</name>
    <dbReference type="NCBI Taxonomy" id="128206"/>
    <lineage>
        <taxon>Eukaryota</taxon>
        <taxon>Viridiplantae</taxon>
        <taxon>Streptophyta</taxon>
        <taxon>Embryophyta</taxon>
        <taxon>Bryophyta</taxon>
        <taxon>Sphagnophytina</taxon>
        <taxon>Sphagnopsida</taxon>
        <taxon>Sphagnales</taxon>
        <taxon>Sphagnaceae</taxon>
        <taxon>Sphagnum</taxon>
    </lineage>
</organism>
<accession>A0ABP0X2M8</accession>
<dbReference type="InterPro" id="IPR001680">
    <property type="entry name" value="WD40_rpt"/>
</dbReference>
<proteinExistence type="predicted"/>
<sequence>MLEVHRCRQIDWAPSAIVALATSFDGTVVAAARENGAIEIWSVAAGSVGWHCQLKIAGRKDAAVSSLVWCQPEAEDEPRGRLFSAALDGFITEWDLRTLQPKEVVESMGGSVWQLAAEHTTRIQKKTMSDGVLQSTGSSKEDEGSSDGEDVSISGSEDEQQTENREQRVALACEDGCVRIFAVADRQLGMLYRQSLPRIKGRVLSVAWTWDGTQVLAGGSDGCIRCWDIASNREVYRITAGIGGKGSASDLCIWDLLVLRDGSIVSGDSSGSTQFWDGKQGTLIQVQTRHNADVLALAASPDHRSVFSAGADGQVVQFHWVEESSRMADNPLTSSPVDFMMRPTGDKWLYVGGKRTHTHDVRALTVAFPINNEDLPVQKRRKQLQKSKLSQQTDYRKWALSQTAMLISGGNDAKLFAYPANSFLLFYPHDISPAPERPFFQLAHQSAVRSGTLMMAQHPTWVDVWNIDTYEPAPNMHHQSIAQPLKLLARIKCKLSGHITCSAISGNGCLVAVSDCQRPRLYQLEHDFTNNCVSGGKMMQICKKKLPPVLRATHCMIFSADSGRLLLAGPKLSVSVVDTKSLELVHTFQVPSETLQSKLAKAVIMLMSTSSDGQWLAAATSSGHVVVFNMETLRYHWTVPVFDGTPATAAVFHAGFSNVLIVSSAANQLYVLDVEMKVPGEWYKRYGMHIAKQLLEFPGGIVGLSLPLSPDSTSIIAYSSSSMCVIDFSKLMLDEGEEDRDRGVKAVNSQEHGNGTRELVVNGNGNGNGNGHKQNGSDVPKKSIGTRFVPFKNPVLFLGHTGFSSVFVVEKPWSEVLQQFPAPVFRHVFGT</sequence>
<dbReference type="InterPro" id="IPR044622">
    <property type="entry name" value="PCN"/>
</dbReference>
<evidence type="ECO:0000313" key="3">
    <source>
        <dbReference type="EMBL" id="CAK9272927.1"/>
    </source>
</evidence>
<dbReference type="SUPFAM" id="SSF50998">
    <property type="entry name" value="Quinoprotein alcohol dehydrogenase-like"/>
    <property type="match status" value="2"/>
</dbReference>